<protein>
    <recommendedName>
        <fullName evidence="4">ZU5 domain-containing protein</fullName>
    </recommendedName>
</protein>
<dbReference type="RefSeq" id="WP_207687578.1">
    <property type="nucleotide sequence ID" value="NZ_CP061799.1"/>
</dbReference>
<reference evidence="2" key="1">
    <citation type="journal article" date="2021" name="Microb. Physiol.">
        <title>Proteogenomic Insights into the Physiology of Marine, Sulfate-Reducing, Filamentous Desulfonema limicola and Desulfonema magnum.</title>
        <authorList>
            <person name="Schnaars V."/>
            <person name="Wohlbrand L."/>
            <person name="Scheve S."/>
            <person name="Hinrichs C."/>
            <person name="Reinhardt R."/>
            <person name="Rabus R."/>
        </authorList>
    </citation>
    <scope>NUCLEOTIDE SEQUENCE</scope>
    <source>
        <strain evidence="2">5ac10</strain>
    </source>
</reference>
<accession>A0A975B9S7</accession>
<evidence type="ECO:0008006" key="4">
    <source>
        <dbReference type="Google" id="ProtNLM"/>
    </source>
</evidence>
<gene>
    <name evidence="2" type="ORF">dnl_38940</name>
</gene>
<evidence type="ECO:0000313" key="2">
    <source>
        <dbReference type="EMBL" id="QTA81556.1"/>
    </source>
</evidence>
<keyword evidence="3" id="KW-1185">Reference proteome</keyword>
<dbReference type="AlphaFoldDB" id="A0A975B9S7"/>
<dbReference type="KEGG" id="dli:dnl_38940"/>
<organism evidence="2 3">
    <name type="scientific">Desulfonema limicola</name>
    <dbReference type="NCBI Taxonomy" id="45656"/>
    <lineage>
        <taxon>Bacteria</taxon>
        <taxon>Pseudomonadati</taxon>
        <taxon>Thermodesulfobacteriota</taxon>
        <taxon>Desulfobacteria</taxon>
        <taxon>Desulfobacterales</taxon>
        <taxon>Desulfococcaceae</taxon>
        <taxon>Desulfonema</taxon>
    </lineage>
</organism>
<evidence type="ECO:0000313" key="3">
    <source>
        <dbReference type="Proteomes" id="UP000663720"/>
    </source>
</evidence>
<dbReference type="PROSITE" id="PS51257">
    <property type="entry name" value="PROKAR_LIPOPROTEIN"/>
    <property type="match status" value="1"/>
</dbReference>
<feature type="region of interest" description="Disordered" evidence="1">
    <location>
        <begin position="31"/>
        <end position="53"/>
    </location>
</feature>
<dbReference type="Proteomes" id="UP000663720">
    <property type="component" value="Chromosome"/>
</dbReference>
<dbReference type="EMBL" id="CP061799">
    <property type="protein sequence ID" value="QTA81556.1"/>
    <property type="molecule type" value="Genomic_DNA"/>
</dbReference>
<sequence>MLKKTFINGFSILVLAVFMILGTGCGGGGDDDGGTYTDPVDNSQDDQVKPPSVNDGKLVLEAQTIIVQQAVASTGGTIQVDSPGSGIDGLTMEIPAGAYSTDKSISISTQKIQSHSAGTAFNPLTPLIHVTGAEDIADEIIRVNIPVTVPENYFAMAFFYDPETQKFEGMPLINQGRDFVTTATRHFSSFVVSAVNESELKAGMPIDSGFLPGADDFRFANYGSWLTPGGHCAGQSIGAIWYYDQEKGAGEPDLHGNFDNNSQTPPTPGIWQDDTHAYKFCSIVQYDIDWTDLEGKISQAFQDANPALVWKAFAYSILLTNEPQLEGMFTAPDEDGRKSGHAMVIYGVEENDDQDAWRLLVADPNYPAKQDRYIYFDETGLLEPYSSAANAQDAAAGYGKQYTNIYYIGKGALFPWNSVANRFEELEEGTIGNDIFPECTIVTSIPVGNEDRLVEIKDNFLETSQPLIYLYSSVKNESGEESVAYLSVFEGRDSTVPIDVDLEKTYPAMLKEGDNWFGFYSKTAVNNYYKFLDFQWINIYYKPEPTYVFEEYVLQDNLRLTEDGFVPEPYTVTGSIQAPNITNPDEGYFNAYDANQHVYYNTRTFSADITSKLPFYIKIQQNVEGLWTTHSYTLPNTDQVLLTRARERYWLHYKGSDGSDLKGYSDTGTMTLMIDKSNLKAINEEMGLYVFEGNVNFSYRYNTNTTNPATSYEFNGSVERDELFLTFLTLFVTVPQ</sequence>
<name>A0A975B9S7_9BACT</name>
<proteinExistence type="predicted"/>
<evidence type="ECO:0000256" key="1">
    <source>
        <dbReference type="SAM" id="MobiDB-lite"/>
    </source>
</evidence>